<dbReference type="CTD" id="553700"/>
<evidence type="ECO:0000256" key="17">
    <source>
        <dbReference type="SAM" id="MobiDB-lite"/>
    </source>
</evidence>
<keyword evidence="12" id="KW-0804">Transcription</keyword>
<evidence type="ECO:0000256" key="13">
    <source>
        <dbReference type="ARBA" id="ARBA00023180"/>
    </source>
</evidence>
<evidence type="ECO:0000256" key="16">
    <source>
        <dbReference type="SAM" id="Coils"/>
    </source>
</evidence>
<dbReference type="GO" id="GO:0000981">
    <property type="term" value="F:DNA-binding transcription factor activity, RNA polymerase II-specific"/>
    <property type="evidence" value="ECO:0007669"/>
    <property type="project" value="TreeGrafter"/>
</dbReference>
<evidence type="ECO:0000313" key="20">
    <source>
        <dbReference type="RefSeq" id="XP_013860051.1"/>
    </source>
</evidence>
<comment type="subunit">
    <text evidence="3">Binds DNA as a dimer.</text>
</comment>
<dbReference type="CDD" id="cd14689">
    <property type="entry name" value="bZIP_CREB3"/>
    <property type="match status" value="1"/>
</dbReference>
<dbReference type="InParanoid" id="A0A2I4AX38"/>
<evidence type="ECO:0000256" key="7">
    <source>
        <dbReference type="ARBA" id="ARBA00022989"/>
    </source>
</evidence>
<dbReference type="STRING" id="52670.A0A2I4AX38"/>
<feature type="coiled-coil region" evidence="16">
    <location>
        <begin position="252"/>
        <end position="279"/>
    </location>
</feature>
<keyword evidence="8" id="KW-0805">Transcription regulation</keyword>
<dbReference type="Gene3D" id="1.20.5.170">
    <property type="match status" value="1"/>
</dbReference>
<evidence type="ECO:0000256" key="9">
    <source>
        <dbReference type="ARBA" id="ARBA00023125"/>
    </source>
</evidence>
<keyword evidence="5" id="KW-0256">Endoplasmic reticulum</keyword>
<feature type="region of interest" description="Disordered" evidence="17">
    <location>
        <begin position="33"/>
        <end position="53"/>
    </location>
</feature>
<dbReference type="AlphaFoldDB" id="A0A2I4AX38"/>
<evidence type="ECO:0000256" key="8">
    <source>
        <dbReference type="ARBA" id="ARBA00023015"/>
    </source>
</evidence>
<gene>
    <name evidence="20" type="primary">creb3l3a</name>
</gene>
<sequence length="431" mass="48011">MEFYPDQGCDCTELLDWLFDKNDGILRHEDTGAHSNHHSWSFQEPNMLPPAEQAGDDFLNALLSGGDSASTSPLWSPSPSDSGISDGAPSDQMDSPQRPESPPDGPCFGPGQQTKAALEANVSSDLSGWEFGFPMTKTRITPYPADVHRPQLSSGFPLTVKDLLLSGTPELPQQPSQKSIQELILNEDEKKLLAKEGVTLPNQLPLTKHEERVLKKIRRKIRNKQSAQESRKKKKEYIDGLETRMIACNTHNQELQRKVSQLEKCNMSLMEQLRRLQAMVMNSSNKPAQTGTCVLVLVLSFSLILFSSLEPFSNTQVSQGDFGPVRIQSRSLQNLQASRVLHVVDSSFYTKDKSEPLHQHFPKEQVLEDLAALMGELAANEEQSSLEPVSLNSSQEDGISHFHVDPITGYIATMTLNPHRHARLRPHADDM</sequence>
<evidence type="ECO:0000256" key="12">
    <source>
        <dbReference type="ARBA" id="ARBA00023163"/>
    </source>
</evidence>
<dbReference type="KEGG" id="alim:106515012"/>
<dbReference type="FunFam" id="1.20.5.170:FF:000042">
    <property type="entry name" value="Cyclic AMP-responsive element-binding protein 3-like protein 3"/>
    <property type="match status" value="1"/>
</dbReference>
<feature type="compositionally biased region" description="Low complexity" evidence="17">
    <location>
        <begin position="77"/>
        <end position="91"/>
    </location>
</feature>
<comment type="function">
    <text evidence="15">Transcriptional activator. Binds the cAMP response element (CRE). Activates transcription through box-B element and CRE. Seems to function synergistically with atf6. Regulates FGF21 transcription.</text>
</comment>
<evidence type="ECO:0000256" key="14">
    <source>
        <dbReference type="ARBA" id="ARBA00023242"/>
    </source>
</evidence>
<dbReference type="GO" id="GO:0005789">
    <property type="term" value="C:endoplasmic reticulum membrane"/>
    <property type="evidence" value="ECO:0007669"/>
    <property type="project" value="UniProtKB-SubCell"/>
</dbReference>
<evidence type="ECO:0000256" key="15">
    <source>
        <dbReference type="ARBA" id="ARBA00057520"/>
    </source>
</evidence>
<dbReference type="InterPro" id="IPR004827">
    <property type="entry name" value="bZIP"/>
</dbReference>
<dbReference type="GeneID" id="106515012"/>
<reference evidence="20" key="1">
    <citation type="submission" date="2025-08" db="UniProtKB">
        <authorList>
            <consortium name="RefSeq"/>
        </authorList>
    </citation>
    <scope>IDENTIFICATION</scope>
    <source>
        <strain evidence="20">Quisiro</strain>
        <tissue evidence="20">Liver</tissue>
    </source>
</reference>
<keyword evidence="14" id="KW-0539">Nucleus</keyword>
<dbReference type="RefSeq" id="XP_013860051.1">
    <property type="nucleotide sequence ID" value="XM_014004597.1"/>
</dbReference>
<evidence type="ECO:0000256" key="11">
    <source>
        <dbReference type="ARBA" id="ARBA00023159"/>
    </source>
</evidence>
<evidence type="ECO:0000256" key="4">
    <source>
        <dbReference type="ARBA" id="ARBA00022692"/>
    </source>
</evidence>
<feature type="region of interest" description="Disordered" evidence="17">
    <location>
        <begin position="69"/>
        <end position="114"/>
    </location>
</feature>
<dbReference type="PROSITE" id="PS50217">
    <property type="entry name" value="BZIP"/>
    <property type="match status" value="1"/>
</dbReference>
<dbReference type="SMART" id="SM00338">
    <property type="entry name" value="BRLZ"/>
    <property type="match status" value="1"/>
</dbReference>
<keyword evidence="16" id="KW-0175">Coiled coil</keyword>
<dbReference type="SUPFAM" id="SSF57959">
    <property type="entry name" value="Leucine zipper domain"/>
    <property type="match status" value="1"/>
</dbReference>
<organism evidence="19 20">
    <name type="scientific">Austrofundulus limnaeus</name>
    <name type="common">Annual killifish</name>
    <dbReference type="NCBI Taxonomy" id="52670"/>
    <lineage>
        <taxon>Eukaryota</taxon>
        <taxon>Metazoa</taxon>
        <taxon>Chordata</taxon>
        <taxon>Craniata</taxon>
        <taxon>Vertebrata</taxon>
        <taxon>Euteleostomi</taxon>
        <taxon>Actinopterygii</taxon>
        <taxon>Neopterygii</taxon>
        <taxon>Teleostei</taxon>
        <taxon>Neoteleostei</taxon>
        <taxon>Acanthomorphata</taxon>
        <taxon>Ovalentaria</taxon>
        <taxon>Atherinomorphae</taxon>
        <taxon>Cyprinodontiformes</taxon>
        <taxon>Rivulidae</taxon>
        <taxon>Austrofundulus</taxon>
    </lineage>
</organism>
<dbReference type="InterPro" id="IPR051381">
    <property type="entry name" value="CREB_ATF_subfamily"/>
</dbReference>
<dbReference type="PROSITE" id="PS00036">
    <property type="entry name" value="BZIP_BASIC"/>
    <property type="match status" value="1"/>
</dbReference>
<accession>A0A2I4AX38</accession>
<dbReference type="OrthoDB" id="674948at2759"/>
<evidence type="ECO:0000313" key="19">
    <source>
        <dbReference type="Proteomes" id="UP000192220"/>
    </source>
</evidence>
<keyword evidence="19" id="KW-1185">Reference proteome</keyword>
<proteinExistence type="inferred from homology"/>
<comment type="subcellular location">
    <subcellularLocation>
        <location evidence="1">Endoplasmic reticulum membrane</location>
        <topology evidence="1">Single-pass type II membrane protein</topology>
    </subcellularLocation>
</comment>
<evidence type="ECO:0000256" key="3">
    <source>
        <dbReference type="ARBA" id="ARBA00011195"/>
    </source>
</evidence>
<evidence type="ECO:0000256" key="2">
    <source>
        <dbReference type="ARBA" id="ARBA00009050"/>
    </source>
</evidence>
<keyword evidence="7" id="KW-1133">Transmembrane helix</keyword>
<dbReference type="InterPro" id="IPR046347">
    <property type="entry name" value="bZIP_sf"/>
</dbReference>
<dbReference type="GO" id="GO:0005634">
    <property type="term" value="C:nucleus"/>
    <property type="evidence" value="ECO:0007669"/>
    <property type="project" value="TreeGrafter"/>
</dbReference>
<evidence type="ECO:0000256" key="10">
    <source>
        <dbReference type="ARBA" id="ARBA00023136"/>
    </source>
</evidence>
<protein>
    <submittedName>
        <fullName evidence="20">Cyclic AMP-responsive element-binding protein 3-like protein 3-A</fullName>
    </submittedName>
</protein>
<keyword evidence="13" id="KW-0325">Glycoprotein</keyword>
<keyword evidence="4" id="KW-0812">Transmembrane</keyword>
<evidence type="ECO:0000256" key="5">
    <source>
        <dbReference type="ARBA" id="ARBA00022824"/>
    </source>
</evidence>
<evidence type="ECO:0000256" key="1">
    <source>
        <dbReference type="ARBA" id="ARBA00004648"/>
    </source>
</evidence>
<evidence type="ECO:0000259" key="18">
    <source>
        <dbReference type="PROSITE" id="PS50217"/>
    </source>
</evidence>
<dbReference type="PANTHER" id="PTHR45996">
    <property type="entry name" value="AGAP001464-PB"/>
    <property type="match status" value="1"/>
</dbReference>
<keyword evidence="6" id="KW-0735">Signal-anchor</keyword>
<comment type="similarity">
    <text evidence="2">Belongs to the bZIP family. ATF subfamily.</text>
</comment>
<dbReference type="Proteomes" id="UP000192220">
    <property type="component" value="Unplaced"/>
</dbReference>
<dbReference type="GO" id="GO:0000978">
    <property type="term" value="F:RNA polymerase II cis-regulatory region sequence-specific DNA binding"/>
    <property type="evidence" value="ECO:0007669"/>
    <property type="project" value="TreeGrafter"/>
</dbReference>
<name>A0A2I4AX38_AUSLI</name>
<evidence type="ECO:0000256" key="6">
    <source>
        <dbReference type="ARBA" id="ARBA00022968"/>
    </source>
</evidence>
<keyword evidence="11" id="KW-0010">Activator</keyword>
<dbReference type="FunCoup" id="A0A2I4AX38">
    <property type="interactions" value="160"/>
</dbReference>
<keyword evidence="10" id="KW-0472">Membrane</keyword>
<feature type="domain" description="BZIP" evidence="18">
    <location>
        <begin position="213"/>
        <end position="276"/>
    </location>
</feature>
<keyword evidence="9" id="KW-0238">DNA-binding</keyword>
<dbReference type="PANTHER" id="PTHR45996:SF1">
    <property type="entry name" value="CYCLIC AMP-RESPONSIVE ELEMENT-BINDING PROTEIN 3-LIKE PROTEIN 3"/>
    <property type="match status" value="1"/>
</dbReference>
<dbReference type="Pfam" id="PF00170">
    <property type="entry name" value="bZIP_1"/>
    <property type="match status" value="1"/>
</dbReference>